<evidence type="ECO:0000313" key="3">
    <source>
        <dbReference type="Proteomes" id="UP000317933"/>
    </source>
</evidence>
<organism evidence="2 3">
    <name type="scientific">Pseudomonas arsenicoxydans</name>
    <dbReference type="NCBI Taxonomy" id="702115"/>
    <lineage>
        <taxon>Bacteria</taxon>
        <taxon>Pseudomonadati</taxon>
        <taxon>Pseudomonadota</taxon>
        <taxon>Gammaproteobacteria</taxon>
        <taxon>Pseudomonadales</taxon>
        <taxon>Pseudomonadaceae</taxon>
        <taxon>Pseudomonas</taxon>
    </lineage>
</organism>
<dbReference type="Proteomes" id="UP000317933">
    <property type="component" value="Unassembled WGS sequence"/>
</dbReference>
<dbReference type="SUPFAM" id="SSF89447">
    <property type="entry name" value="AbrB/MazE/MraZ-like"/>
    <property type="match status" value="1"/>
</dbReference>
<dbReference type="InterPro" id="IPR007159">
    <property type="entry name" value="SpoVT-AbrB_dom"/>
</dbReference>
<dbReference type="Gene3D" id="2.10.260.10">
    <property type="match status" value="1"/>
</dbReference>
<dbReference type="EMBL" id="RCZE01000009">
    <property type="protein sequence ID" value="TPG75905.1"/>
    <property type="molecule type" value="Genomic_DNA"/>
</dbReference>
<comment type="caution">
    <text evidence="2">The sequence shown here is derived from an EMBL/GenBank/DDBJ whole genome shotgun (WGS) entry which is preliminary data.</text>
</comment>
<dbReference type="AlphaFoldDB" id="A0A502HQ19"/>
<evidence type="ECO:0000259" key="1">
    <source>
        <dbReference type="Pfam" id="PF04014"/>
    </source>
</evidence>
<name>A0A502HQ19_9PSED</name>
<protein>
    <submittedName>
        <fullName evidence="2">AbrB/MazE/SpoVT family DNA-binding domain-containing protein</fullName>
    </submittedName>
</protein>
<accession>A0A502HQ19</accession>
<dbReference type="Pfam" id="PF04014">
    <property type="entry name" value="MazE_antitoxin"/>
    <property type="match status" value="1"/>
</dbReference>
<reference evidence="2 3" key="1">
    <citation type="journal article" date="2019" name="Environ. Microbiol.">
        <title>Species interactions and distinct microbial communities in high Arctic permafrost affected cryosols are associated with the CH4 and CO2 gas fluxes.</title>
        <authorList>
            <person name="Altshuler I."/>
            <person name="Hamel J."/>
            <person name="Turney S."/>
            <person name="Magnuson E."/>
            <person name="Levesque R."/>
            <person name="Greer C."/>
            <person name="Whyte L.G."/>
        </authorList>
    </citation>
    <scope>NUCLEOTIDE SEQUENCE [LARGE SCALE GENOMIC DNA]</scope>
    <source>
        <strain evidence="2 3">E3</strain>
    </source>
</reference>
<proteinExistence type="predicted"/>
<dbReference type="InterPro" id="IPR037914">
    <property type="entry name" value="SpoVT-AbrB_sf"/>
</dbReference>
<keyword evidence="2" id="KW-0238">DNA-binding</keyword>
<feature type="domain" description="SpoVT-AbrB" evidence="1">
    <location>
        <begin position="25"/>
        <end position="57"/>
    </location>
</feature>
<gene>
    <name evidence="2" type="ORF">EAH78_20335</name>
</gene>
<evidence type="ECO:0000313" key="2">
    <source>
        <dbReference type="EMBL" id="TPG75905.1"/>
    </source>
</evidence>
<sequence length="60" mass="6516">MCDDERWFSTCQDAGDGSGDLVIDLPSELLSKMGLSLGDELNIEVVDGVIVLTPIRQDHP</sequence>
<dbReference type="GO" id="GO:0003677">
    <property type="term" value="F:DNA binding"/>
    <property type="evidence" value="ECO:0007669"/>
    <property type="project" value="UniProtKB-KW"/>
</dbReference>